<protein>
    <submittedName>
        <fullName evidence="1">Peptide chain release factor 2</fullName>
    </submittedName>
</protein>
<dbReference type="SUPFAM" id="SSF75620">
    <property type="entry name" value="Release factor"/>
    <property type="match status" value="1"/>
</dbReference>
<dbReference type="PANTHER" id="PTHR43116">
    <property type="entry name" value="PEPTIDE CHAIN RELEASE FACTOR 2"/>
    <property type="match status" value="1"/>
</dbReference>
<name>W1XW15_9ZZZZ</name>
<feature type="non-terminal residue" evidence="1">
    <location>
        <position position="1"/>
    </location>
</feature>
<gene>
    <name evidence="1" type="ORF">Q604_UNBC11164G0002</name>
</gene>
<dbReference type="Gene3D" id="3.30.70.1660">
    <property type="match status" value="1"/>
</dbReference>
<accession>W1XW15</accession>
<evidence type="ECO:0000313" key="1">
    <source>
        <dbReference type="EMBL" id="ETJ34412.1"/>
    </source>
</evidence>
<proteinExistence type="predicted"/>
<comment type="caution">
    <text evidence="1">The sequence shown here is derived from an EMBL/GenBank/DDBJ whole genome shotgun (WGS) entry which is preliminary data.</text>
</comment>
<dbReference type="EMBL" id="AZMM01011164">
    <property type="protein sequence ID" value="ETJ34412.1"/>
    <property type="molecule type" value="Genomic_DNA"/>
</dbReference>
<organism evidence="1">
    <name type="scientific">human gut metagenome</name>
    <dbReference type="NCBI Taxonomy" id="408170"/>
    <lineage>
        <taxon>unclassified sequences</taxon>
        <taxon>metagenomes</taxon>
        <taxon>organismal metagenomes</taxon>
    </lineage>
</organism>
<dbReference type="PANTHER" id="PTHR43116:SF3">
    <property type="entry name" value="CLASS I PEPTIDE CHAIN RELEASE FACTOR"/>
    <property type="match status" value="1"/>
</dbReference>
<sequence length="46" mass="5209">SYVFHPYNLVKDHRTSVETGNVQAVMDGNLDPFIEGFLKKEANLTI</sequence>
<dbReference type="InterPro" id="IPR045853">
    <property type="entry name" value="Pep_chain_release_fac_I_sf"/>
</dbReference>
<reference evidence="1" key="1">
    <citation type="submission" date="2013-12" db="EMBL/GenBank/DDBJ databases">
        <title>A Varibaculum cambriense genome reconstructed from a premature infant gut community with otherwise low bacterial novelty that shifts toward anaerobic metabolism during the third week of life.</title>
        <authorList>
            <person name="Brown C.T."/>
            <person name="Sharon I."/>
            <person name="Thomas B.C."/>
            <person name="Castelle C.J."/>
            <person name="Morowitz M.J."/>
            <person name="Banfield J.F."/>
        </authorList>
    </citation>
    <scope>NUCLEOTIDE SEQUENCE</scope>
</reference>
<dbReference type="AlphaFoldDB" id="W1XW15"/>